<keyword evidence="3" id="KW-0479">Metal-binding</keyword>
<dbReference type="InterPro" id="IPR010158">
    <property type="entry name" value="Amidase_Cbmase"/>
</dbReference>
<dbReference type="NCBIfam" id="NF006771">
    <property type="entry name" value="PRK09290.1-5"/>
    <property type="match status" value="1"/>
</dbReference>
<dbReference type="NCBIfam" id="TIGR01879">
    <property type="entry name" value="hydantase"/>
    <property type="match status" value="1"/>
</dbReference>
<dbReference type="Pfam" id="PF01546">
    <property type="entry name" value="Peptidase_M20"/>
    <property type="match status" value="1"/>
</dbReference>
<feature type="binding site" evidence="3">
    <location>
        <position position="386"/>
    </location>
    <ligand>
        <name>Zn(2+)</name>
        <dbReference type="ChEBI" id="CHEBI:29105"/>
        <label>2</label>
    </ligand>
</feature>
<dbReference type="GO" id="GO:0016813">
    <property type="term" value="F:hydrolase activity, acting on carbon-nitrogen (but not peptide) bonds, in linear amidines"/>
    <property type="evidence" value="ECO:0007669"/>
    <property type="project" value="InterPro"/>
</dbReference>
<dbReference type="PANTHER" id="PTHR32494:SF5">
    <property type="entry name" value="ALLANTOATE AMIDOHYDROLASE"/>
    <property type="match status" value="1"/>
</dbReference>
<protein>
    <submittedName>
        <fullName evidence="5">Allantoate deiminase</fullName>
    </submittedName>
</protein>
<dbReference type="PIRSF" id="PIRSF001235">
    <property type="entry name" value="Amidase_carbamoylase"/>
    <property type="match status" value="1"/>
</dbReference>
<proteinExistence type="inferred from homology"/>
<dbReference type="AlphaFoldDB" id="A0A4R8MER8"/>
<evidence type="ECO:0000256" key="3">
    <source>
        <dbReference type="PIRSR" id="PIRSR001235-1"/>
    </source>
</evidence>
<dbReference type="InterPro" id="IPR011650">
    <property type="entry name" value="Peptidase_M20_dimer"/>
</dbReference>
<dbReference type="Proteomes" id="UP000295066">
    <property type="component" value="Unassembled WGS sequence"/>
</dbReference>
<gene>
    <name evidence="5" type="ORF">C8D99_10397</name>
</gene>
<evidence type="ECO:0000256" key="1">
    <source>
        <dbReference type="ARBA" id="ARBA00006153"/>
    </source>
</evidence>
<comment type="caution">
    <text evidence="5">The sequence shown here is derived from an EMBL/GenBank/DDBJ whole genome shotgun (WGS) entry which is preliminary data.</text>
</comment>
<evidence type="ECO:0000259" key="4">
    <source>
        <dbReference type="Pfam" id="PF07687"/>
    </source>
</evidence>
<evidence type="ECO:0000313" key="6">
    <source>
        <dbReference type="Proteomes" id="UP000295066"/>
    </source>
</evidence>
<name>A0A4R8MER8_9BACT</name>
<dbReference type="SUPFAM" id="SSF53187">
    <property type="entry name" value="Zn-dependent exopeptidases"/>
    <property type="match status" value="1"/>
</dbReference>
<dbReference type="RefSeq" id="WP_133956481.1">
    <property type="nucleotide sequence ID" value="NZ_SORI01000003.1"/>
</dbReference>
<comment type="cofactor">
    <cofactor evidence="3">
        <name>Zn(2+)</name>
        <dbReference type="ChEBI" id="CHEBI:29105"/>
    </cofactor>
    <text evidence="3">Binds 2 Zn(2+) ions per subunit.</text>
</comment>
<keyword evidence="6" id="KW-1185">Reference proteome</keyword>
<dbReference type="CDD" id="cd03884">
    <property type="entry name" value="M20_bAS"/>
    <property type="match status" value="1"/>
</dbReference>
<feature type="binding site" evidence="3">
    <location>
        <position position="193"/>
    </location>
    <ligand>
        <name>Zn(2+)</name>
        <dbReference type="ChEBI" id="CHEBI:29105"/>
        <label>1</label>
    </ligand>
</feature>
<keyword evidence="2" id="KW-0378">Hydrolase</keyword>
<comment type="similarity">
    <text evidence="1">Belongs to the peptidase M20 family.</text>
</comment>
<dbReference type="EMBL" id="SORI01000003">
    <property type="protein sequence ID" value="TDY62877.1"/>
    <property type="molecule type" value="Genomic_DNA"/>
</dbReference>
<evidence type="ECO:0000256" key="2">
    <source>
        <dbReference type="ARBA" id="ARBA00022801"/>
    </source>
</evidence>
<evidence type="ECO:0000313" key="5">
    <source>
        <dbReference type="EMBL" id="TDY62877.1"/>
    </source>
</evidence>
<reference evidence="5 6" key="1">
    <citation type="submission" date="2019-03" db="EMBL/GenBank/DDBJ databases">
        <title>Genomic Encyclopedia of Type Strains, Phase IV (KMG-IV): sequencing the most valuable type-strain genomes for metagenomic binning, comparative biology and taxonomic classification.</title>
        <authorList>
            <person name="Goeker M."/>
        </authorList>
    </citation>
    <scope>NUCLEOTIDE SEQUENCE [LARGE SCALE GENOMIC DNA]</scope>
    <source>
        <strain evidence="5 6">DSM 25964</strain>
    </source>
</reference>
<dbReference type="InterPro" id="IPR036264">
    <property type="entry name" value="Bact_exopeptidase_dim_dom"/>
</dbReference>
<dbReference type="InterPro" id="IPR002933">
    <property type="entry name" value="Peptidase_M20"/>
</dbReference>
<feature type="binding site" evidence="3">
    <location>
        <position position="93"/>
    </location>
    <ligand>
        <name>Zn(2+)</name>
        <dbReference type="ChEBI" id="CHEBI:29105"/>
        <label>1</label>
    </ligand>
</feature>
<dbReference type="OrthoDB" id="9808195at2"/>
<keyword evidence="3" id="KW-0862">Zinc</keyword>
<dbReference type="Gene3D" id="3.40.630.10">
    <property type="entry name" value="Zn peptidases"/>
    <property type="match status" value="1"/>
</dbReference>
<feature type="binding site" evidence="3">
    <location>
        <position position="93"/>
    </location>
    <ligand>
        <name>Zn(2+)</name>
        <dbReference type="ChEBI" id="CHEBI:29105"/>
        <label>2</label>
    </ligand>
</feature>
<dbReference type="SUPFAM" id="SSF55031">
    <property type="entry name" value="Bacterial exopeptidase dimerisation domain"/>
    <property type="match status" value="1"/>
</dbReference>
<dbReference type="Pfam" id="PF07687">
    <property type="entry name" value="M20_dimer"/>
    <property type="match status" value="1"/>
</dbReference>
<accession>A0A4R8MER8</accession>
<dbReference type="Gene3D" id="3.30.70.360">
    <property type="match status" value="1"/>
</dbReference>
<feature type="binding site" evidence="3">
    <location>
        <position position="82"/>
    </location>
    <ligand>
        <name>Zn(2+)</name>
        <dbReference type="ChEBI" id="CHEBI:29105"/>
        <label>1</label>
    </ligand>
</feature>
<sequence length="413" mass="43679">MSLNVDISRLMSRLEILSGFNATPGKGITRFSYSPEDREARKYLEALFSSMGLKTTVDGAGNMRARLEGSDPGAPAVLSGSHIDTVLHGGKYDGAVGTLGAIEAVQAIMESGLPRRCPLEVAMFAEEEGSNFGSTLAGSKALVGKYTLAHMEKLKTPEGKSMAGLLREGGYTPESMADNLLRPETIKAMVELHIEQSVVLESRGVPVGIVEAVAGIRVLEIRIRGVPNHAGATPMTLRQDPLAAGARLMGTIEDLAKKSATGSTVATVGKILCRPNVSNIIPEEVTFTVDIRDVQDAGIESVAAGIEKAAEALAASRDVSVDVVHISESAPVLLDGHIAGVTETCARRRNFRYARMNSGAVHDACMFAPLVPTGMIFIPSKGGRSHVPEEFTGKEDIGKGVSLLADVLYELSK</sequence>
<dbReference type="GO" id="GO:0046872">
    <property type="term" value="F:metal ion binding"/>
    <property type="evidence" value="ECO:0007669"/>
    <property type="project" value="UniProtKB-KW"/>
</dbReference>
<feature type="binding site" evidence="3">
    <location>
        <position position="128"/>
    </location>
    <ligand>
        <name>Zn(2+)</name>
        <dbReference type="ChEBI" id="CHEBI:29105"/>
        <label>2</label>
    </ligand>
</feature>
<dbReference type="PANTHER" id="PTHR32494">
    <property type="entry name" value="ALLANTOATE DEIMINASE-RELATED"/>
    <property type="match status" value="1"/>
</dbReference>
<organism evidence="5 6">
    <name type="scientific">Aminivibrio pyruvatiphilus</name>
    <dbReference type="NCBI Taxonomy" id="1005740"/>
    <lineage>
        <taxon>Bacteria</taxon>
        <taxon>Thermotogati</taxon>
        <taxon>Synergistota</taxon>
        <taxon>Synergistia</taxon>
        <taxon>Synergistales</taxon>
        <taxon>Aminobacteriaceae</taxon>
        <taxon>Aminivibrio</taxon>
    </lineage>
</organism>
<feature type="domain" description="Peptidase M20 dimerisation" evidence="4">
    <location>
        <begin position="215"/>
        <end position="315"/>
    </location>
</feature>